<feature type="region of interest" description="Disordered" evidence="1">
    <location>
        <begin position="41"/>
        <end position="79"/>
    </location>
</feature>
<dbReference type="EMBL" id="UPTC01000453">
    <property type="protein sequence ID" value="VBB28678.1"/>
    <property type="molecule type" value="Genomic_DNA"/>
</dbReference>
<gene>
    <name evidence="2" type="ORF">NAV_LOCUS3508</name>
</gene>
<protein>
    <submittedName>
        <fullName evidence="2">Uncharacterized protein</fullName>
    </submittedName>
</protein>
<feature type="compositionally biased region" description="Polar residues" evidence="1">
    <location>
        <begin position="60"/>
        <end position="79"/>
    </location>
</feature>
<dbReference type="AlphaFoldDB" id="A0A498S9P0"/>
<keyword evidence="3" id="KW-1185">Reference proteome</keyword>
<sequence length="79" mass="8729">MYAPTTDYKLKKIHGHRVTGTNTGVGATPCIHQTPFPLLPHRDAGNDQLLIKDGTEQVDRQTNQQMDEQNSTNGQGELV</sequence>
<evidence type="ECO:0000256" key="1">
    <source>
        <dbReference type="SAM" id="MobiDB-lite"/>
    </source>
</evidence>
<dbReference type="Proteomes" id="UP000276991">
    <property type="component" value="Unassembled WGS sequence"/>
</dbReference>
<reference evidence="2 3" key="1">
    <citation type="submission" date="2018-08" db="EMBL/GenBank/DDBJ databases">
        <authorList>
            <person name="Laetsch R D."/>
            <person name="Stevens L."/>
            <person name="Kumar S."/>
            <person name="Blaxter L. M."/>
        </authorList>
    </citation>
    <scope>NUCLEOTIDE SEQUENCE [LARGE SCALE GENOMIC DNA]</scope>
</reference>
<evidence type="ECO:0000313" key="3">
    <source>
        <dbReference type="Proteomes" id="UP000276991"/>
    </source>
</evidence>
<organism evidence="2 3">
    <name type="scientific">Acanthocheilonema viteae</name>
    <name type="common">Filarial nematode worm</name>
    <name type="synonym">Dipetalonema viteae</name>
    <dbReference type="NCBI Taxonomy" id="6277"/>
    <lineage>
        <taxon>Eukaryota</taxon>
        <taxon>Metazoa</taxon>
        <taxon>Ecdysozoa</taxon>
        <taxon>Nematoda</taxon>
        <taxon>Chromadorea</taxon>
        <taxon>Rhabditida</taxon>
        <taxon>Spirurina</taxon>
        <taxon>Spiruromorpha</taxon>
        <taxon>Filarioidea</taxon>
        <taxon>Onchocercidae</taxon>
        <taxon>Acanthocheilonema</taxon>
    </lineage>
</organism>
<proteinExistence type="predicted"/>
<evidence type="ECO:0000313" key="2">
    <source>
        <dbReference type="EMBL" id="VBB28678.1"/>
    </source>
</evidence>
<dbReference type="OrthoDB" id="10530405at2759"/>
<accession>A0A498S9P0</accession>
<name>A0A498S9P0_ACAVI</name>